<gene>
    <name evidence="1" type="ORF">M9H77_18977</name>
</gene>
<accession>A0ACC0B8Y7</accession>
<dbReference type="EMBL" id="CM044704">
    <property type="protein sequence ID" value="KAI5669124.1"/>
    <property type="molecule type" value="Genomic_DNA"/>
</dbReference>
<organism evidence="1 2">
    <name type="scientific">Catharanthus roseus</name>
    <name type="common">Madagascar periwinkle</name>
    <name type="synonym">Vinca rosea</name>
    <dbReference type="NCBI Taxonomy" id="4058"/>
    <lineage>
        <taxon>Eukaryota</taxon>
        <taxon>Viridiplantae</taxon>
        <taxon>Streptophyta</taxon>
        <taxon>Embryophyta</taxon>
        <taxon>Tracheophyta</taxon>
        <taxon>Spermatophyta</taxon>
        <taxon>Magnoliopsida</taxon>
        <taxon>eudicotyledons</taxon>
        <taxon>Gunneridae</taxon>
        <taxon>Pentapetalae</taxon>
        <taxon>asterids</taxon>
        <taxon>lamiids</taxon>
        <taxon>Gentianales</taxon>
        <taxon>Apocynaceae</taxon>
        <taxon>Rauvolfioideae</taxon>
        <taxon>Vinceae</taxon>
        <taxon>Catharanthinae</taxon>
        <taxon>Catharanthus</taxon>
    </lineage>
</organism>
<dbReference type="Proteomes" id="UP001060085">
    <property type="component" value="Linkage Group LG04"/>
</dbReference>
<keyword evidence="2" id="KW-1185">Reference proteome</keyword>
<comment type="caution">
    <text evidence="1">The sequence shown here is derived from an EMBL/GenBank/DDBJ whole genome shotgun (WGS) entry which is preliminary data.</text>
</comment>
<proteinExistence type="predicted"/>
<reference evidence="2" key="1">
    <citation type="journal article" date="2023" name="Nat. Plants">
        <title>Single-cell RNA sequencing provides a high-resolution roadmap for understanding the multicellular compartmentation of specialized metabolism.</title>
        <authorList>
            <person name="Sun S."/>
            <person name="Shen X."/>
            <person name="Li Y."/>
            <person name="Li Y."/>
            <person name="Wang S."/>
            <person name="Li R."/>
            <person name="Zhang H."/>
            <person name="Shen G."/>
            <person name="Guo B."/>
            <person name="Wei J."/>
            <person name="Xu J."/>
            <person name="St-Pierre B."/>
            <person name="Chen S."/>
            <person name="Sun C."/>
        </authorList>
    </citation>
    <scope>NUCLEOTIDE SEQUENCE [LARGE SCALE GENOMIC DNA]</scope>
</reference>
<sequence length="200" mass="23654">MYPGPIVPNILARQHEHRSGLIWSGDHETCFTDLQCRHFGCNPFQSYNTAPRSHFFGYKLKKEPLEAWILRAFTSSETDDDLILRIICFLISHAVWFLECIWCIWTLFHWSGAESLDIADEPNDITCPTCKKNIEISRYESKSLEQHRMFHFTLFSMNNDNEMCYLWTIAPNLAMDFIYSLNSFKSNNRLFQLHTPRFKQ</sequence>
<evidence type="ECO:0000313" key="1">
    <source>
        <dbReference type="EMBL" id="KAI5669124.1"/>
    </source>
</evidence>
<name>A0ACC0B8Y7_CATRO</name>
<evidence type="ECO:0000313" key="2">
    <source>
        <dbReference type="Proteomes" id="UP001060085"/>
    </source>
</evidence>
<protein>
    <submittedName>
        <fullName evidence="1">Uncharacterized protein</fullName>
    </submittedName>
</protein>